<reference evidence="18 19" key="1">
    <citation type="submission" date="2019-11" db="EMBL/GenBank/DDBJ databases">
        <title>Pseudodesulfovibrio alkaliphilus, sp. nov., an alkaliphilic sulfate-reducing bacteria from mud volcano of Taman peninsula, Russia.</title>
        <authorList>
            <person name="Frolova A."/>
            <person name="Merkel A.Y."/>
            <person name="Slobodkin A.I."/>
        </authorList>
    </citation>
    <scope>NUCLEOTIDE SEQUENCE [LARGE SCALE GENOMIC DNA]</scope>
    <source>
        <strain evidence="18 19">F-1</strain>
    </source>
</reference>
<evidence type="ECO:0000256" key="13">
    <source>
        <dbReference type="ARBA" id="ARBA00023235"/>
    </source>
</evidence>
<dbReference type="GO" id="GO:0046872">
    <property type="term" value="F:metal ion binding"/>
    <property type="evidence" value="ECO:0007669"/>
    <property type="project" value="UniProtKB-KW"/>
</dbReference>
<dbReference type="SFLD" id="SFLDS00029">
    <property type="entry name" value="Radical_SAM"/>
    <property type="match status" value="1"/>
</dbReference>
<evidence type="ECO:0000256" key="7">
    <source>
        <dbReference type="ARBA" id="ARBA00022485"/>
    </source>
</evidence>
<evidence type="ECO:0000256" key="1">
    <source>
        <dbReference type="ARBA" id="ARBA00000911"/>
    </source>
</evidence>
<evidence type="ECO:0000256" key="5">
    <source>
        <dbReference type="ARBA" id="ARBA00012144"/>
    </source>
</evidence>
<keyword evidence="7 14" id="KW-0004">4Fe-4S</keyword>
<evidence type="ECO:0000256" key="4">
    <source>
        <dbReference type="ARBA" id="ARBA00008703"/>
    </source>
</evidence>
<comment type="caution">
    <text evidence="18">The sequence shown here is derived from an EMBL/GenBank/DDBJ whole genome shotgun (WGS) entry which is preliminary data.</text>
</comment>
<feature type="compositionally biased region" description="Polar residues" evidence="16">
    <location>
        <begin position="419"/>
        <end position="428"/>
    </location>
</feature>
<dbReference type="InterPro" id="IPR003739">
    <property type="entry name" value="Lys_aminomutase/Glu_NH3_mut"/>
</dbReference>
<gene>
    <name evidence="18" type="primary">ablA</name>
    <name evidence="18" type="ORF">GKC30_12965</name>
</gene>
<dbReference type="NCBIfam" id="TIGR03820">
    <property type="entry name" value="lys_2_3_AblA"/>
    <property type="match status" value="1"/>
</dbReference>
<evidence type="ECO:0000256" key="8">
    <source>
        <dbReference type="ARBA" id="ARBA00022691"/>
    </source>
</evidence>
<evidence type="ECO:0000259" key="17">
    <source>
        <dbReference type="PROSITE" id="PS51918"/>
    </source>
</evidence>
<keyword evidence="9 14" id="KW-0479">Metal-binding</keyword>
<keyword evidence="12 14" id="KW-0411">Iron-sulfur</keyword>
<dbReference type="InterPro" id="IPR022459">
    <property type="entry name" value="Lysine_aminomutase"/>
</dbReference>
<evidence type="ECO:0000256" key="9">
    <source>
        <dbReference type="ARBA" id="ARBA00022723"/>
    </source>
</evidence>
<dbReference type="FunFam" id="3.20.20.70:FF:000095">
    <property type="entry name" value="Lysine 2,3-aminomutase"/>
    <property type="match status" value="1"/>
</dbReference>
<dbReference type="Pfam" id="PF12544">
    <property type="entry name" value="LAM_C"/>
    <property type="match status" value="1"/>
</dbReference>
<dbReference type="InterPro" id="IPR025895">
    <property type="entry name" value="LAM_C_dom"/>
</dbReference>
<dbReference type="GO" id="GO:0051539">
    <property type="term" value="F:4 iron, 4 sulfur cluster binding"/>
    <property type="evidence" value="ECO:0007669"/>
    <property type="project" value="UniProtKB-KW"/>
</dbReference>
<evidence type="ECO:0000256" key="6">
    <source>
        <dbReference type="ARBA" id="ARBA00022363"/>
    </source>
</evidence>
<dbReference type="AlphaFoldDB" id="A0A7K1KR30"/>
<evidence type="ECO:0000256" key="3">
    <source>
        <dbReference type="ARBA" id="ARBA00001966"/>
    </source>
</evidence>
<dbReference type="Proteomes" id="UP000461162">
    <property type="component" value="Unassembled WGS sequence"/>
</dbReference>
<dbReference type="PROSITE" id="PS51918">
    <property type="entry name" value="RADICAL_SAM"/>
    <property type="match status" value="1"/>
</dbReference>
<feature type="region of interest" description="Disordered" evidence="16">
    <location>
        <begin position="417"/>
        <end position="437"/>
    </location>
</feature>
<keyword evidence="11" id="KW-0408">Iron</keyword>
<comment type="catalytic activity">
    <reaction evidence="1">
        <text>L-lysine = (3S)-3,6-diaminohexanoate</text>
        <dbReference type="Rhea" id="RHEA:19177"/>
        <dbReference type="ChEBI" id="CHEBI:32551"/>
        <dbReference type="ChEBI" id="CHEBI:57434"/>
        <dbReference type="EC" id="5.4.3.2"/>
    </reaction>
</comment>
<dbReference type="CDD" id="cd01335">
    <property type="entry name" value="Radical_SAM"/>
    <property type="match status" value="1"/>
</dbReference>
<proteinExistence type="inferred from homology"/>
<keyword evidence="13 18" id="KW-0413">Isomerase</keyword>
<accession>A0A7K1KR30</accession>
<evidence type="ECO:0000256" key="11">
    <source>
        <dbReference type="ARBA" id="ARBA00023004"/>
    </source>
</evidence>
<evidence type="ECO:0000256" key="16">
    <source>
        <dbReference type="SAM" id="MobiDB-lite"/>
    </source>
</evidence>
<sequence>MTIFNEHQQDVARTLRDTASWTDWTDWKWQVRNTVRTVDDFERVLGIEFPEKKRRIYERTLDKFPMAVTPYYLSLIDVDDYGNDPVFIQSFPSPEELKIGRHDMIDPLHEDKDSPVPGITHRYPDRVLFHVSNVCAMYCRHCTRKRKVGDVDSVPSREALEAGLKYIRDTPQVRDVLLSGGDPLMLSDDKLDWLLTRLDAIEHVDVVRIGTRTPVVLPYRITGDLVDMLARHHPLWINTHFNHPRELTASSRRAIQRLADAGIPLGNQSVLLAGVNDCQRLIRTLNQKLIKNRIRPYYLYQCDLSEGLTHFRTPIGKGIEIIESLRGHTSGFSVPTYVVDAPGGGGKIPVMPNYVVSWGPNKVVLRNYEGVITTYHEPETYEANYCDRECAKCNLQLKEDDAEEKAIGIEKLLSDWDETNSLTPQSNERMGRRDDAA</sequence>
<dbReference type="InterPro" id="IPR058240">
    <property type="entry name" value="rSAM_sf"/>
</dbReference>
<feature type="binding site" evidence="14">
    <location>
        <position position="135"/>
    </location>
    <ligand>
        <name>[4Fe-4S] cluster</name>
        <dbReference type="ChEBI" id="CHEBI:49883"/>
        <note>4Fe-4S-S-AdoMet</note>
    </ligand>
</feature>
<dbReference type="SFLD" id="SFLDF00283">
    <property type="entry name" value="L-lysine_2_3-aminomutase_(LAM"/>
    <property type="match status" value="1"/>
</dbReference>
<feature type="binding site" evidence="14">
    <location>
        <position position="139"/>
    </location>
    <ligand>
        <name>[4Fe-4S] cluster</name>
        <dbReference type="ChEBI" id="CHEBI:49883"/>
        <note>4Fe-4S-S-AdoMet</note>
    </ligand>
</feature>
<evidence type="ECO:0000256" key="15">
    <source>
        <dbReference type="PIRSR" id="PIRSR603739-50"/>
    </source>
</evidence>
<keyword evidence="8" id="KW-0949">S-adenosyl-L-methionine</keyword>
<dbReference type="PANTHER" id="PTHR30538">
    <property type="entry name" value="LYSINE 2,3-AMINOMUTASE-RELATED"/>
    <property type="match status" value="1"/>
</dbReference>
<evidence type="ECO:0000256" key="14">
    <source>
        <dbReference type="PIRSR" id="PIRSR004911-1"/>
    </source>
</evidence>
<dbReference type="InterPro" id="IPR013785">
    <property type="entry name" value="Aldolase_TIM"/>
</dbReference>
<dbReference type="InterPro" id="IPR007197">
    <property type="entry name" value="rSAM"/>
</dbReference>
<dbReference type="Gene3D" id="6.10.140.1170">
    <property type="match status" value="1"/>
</dbReference>
<keyword evidence="19" id="KW-1185">Reference proteome</keyword>
<dbReference type="Gene3D" id="6.20.120.40">
    <property type="match status" value="1"/>
</dbReference>
<dbReference type="Pfam" id="PF04055">
    <property type="entry name" value="Radical_SAM"/>
    <property type="match status" value="1"/>
</dbReference>
<organism evidence="18 19">
    <name type="scientific">Pseudodesulfovibrio alkaliphilus</name>
    <dbReference type="NCBI Taxonomy" id="2661613"/>
    <lineage>
        <taxon>Bacteria</taxon>
        <taxon>Pseudomonadati</taxon>
        <taxon>Thermodesulfobacteriota</taxon>
        <taxon>Desulfovibrionia</taxon>
        <taxon>Desulfovibrionales</taxon>
        <taxon>Desulfovibrionaceae</taxon>
    </lineage>
</organism>
<feature type="domain" description="Radical SAM core" evidence="17">
    <location>
        <begin position="121"/>
        <end position="333"/>
    </location>
</feature>
<dbReference type="GO" id="GO:0050066">
    <property type="term" value="F:L-lysine 2,3-aminomutase activity"/>
    <property type="evidence" value="ECO:0007669"/>
    <property type="project" value="UniProtKB-EC"/>
</dbReference>
<dbReference type="NCBIfam" id="TIGR00238">
    <property type="entry name" value="KamA family radical SAM protein"/>
    <property type="match status" value="1"/>
</dbReference>
<dbReference type="RefSeq" id="WP_155935384.1">
    <property type="nucleotide sequence ID" value="NZ_WODC01000009.1"/>
</dbReference>
<feature type="binding site" evidence="14">
    <location>
        <position position="142"/>
    </location>
    <ligand>
        <name>[4Fe-4S] cluster</name>
        <dbReference type="ChEBI" id="CHEBI:49883"/>
        <note>4Fe-4S-S-AdoMet</note>
    </ligand>
</feature>
<name>A0A7K1KR30_9BACT</name>
<dbReference type="SUPFAM" id="SSF102114">
    <property type="entry name" value="Radical SAM enzymes"/>
    <property type="match status" value="1"/>
</dbReference>
<evidence type="ECO:0000313" key="19">
    <source>
        <dbReference type="Proteomes" id="UP000461162"/>
    </source>
</evidence>
<dbReference type="Gene3D" id="3.20.20.70">
    <property type="entry name" value="Aldolase class I"/>
    <property type="match status" value="1"/>
</dbReference>
<evidence type="ECO:0000256" key="10">
    <source>
        <dbReference type="ARBA" id="ARBA00022898"/>
    </source>
</evidence>
<dbReference type="EC" id="5.4.3.2" evidence="5"/>
<dbReference type="PIRSF" id="PIRSF004911">
    <property type="entry name" value="DUF160"/>
    <property type="match status" value="1"/>
</dbReference>
<comment type="similarity">
    <text evidence="4">Belongs to the radical SAM superfamily. KamA family.</text>
</comment>
<evidence type="ECO:0000313" key="18">
    <source>
        <dbReference type="EMBL" id="MUM78548.1"/>
    </source>
</evidence>
<dbReference type="PANTHER" id="PTHR30538:SF1">
    <property type="entry name" value="L-LYSINE 2,3-AMINOMUTASE"/>
    <property type="match status" value="1"/>
</dbReference>
<evidence type="ECO:0000256" key="2">
    <source>
        <dbReference type="ARBA" id="ARBA00001933"/>
    </source>
</evidence>
<dbReference type="EMBL" id="WODC01000009">
    <property type="protein sequence ID" value="MUM78548.1"/>
    <property type="molecule type" value="Genomic_DNA"/>
</dbReference>
<protein>
    <recommendedName>
        <fullName evidence="6">L-lysine 2,3-aminomutase</fullName>
        <ecNumber evidence="5">5.4.3.2</ecNumber>
    </recommendedName>
</protein>
<comment type="cofactor">
    <cofactor evidence="2 15">
        <name>pyridoxal 5'-phosphate</name>
        <dbReference type="ChEBI" id="CHEBI:597326"/>
    </cofactor>
</comment>
<feature type="modified residue" description="N6-(pyridoxal phosphate)lysine" evidence="15">
    <location>
        <position position="347"/>
    </location>
</feature>
<comment type="cofactor">
    <cofactor evidence="3">
        <name>[4Fe-4S] cluster</name>
        <dbReference type="ChEBI" id="CHEBI:49883"/>
    </cofactor>
</comment>
<evidence type="ECO:0000256" key="12">
    <source>
        <dbReference type="ARBA" id="ARBA00023014"/>
    </source>
</evidence>
<dbReference type="SFLD" id="SFLDG01070">
    <property type="entry name" value="PLP-dependent"/>
    <property type="match status" value="1"/>
</dbReference>
<keyword evidence="10 15" id="KW-0663">Pyridoxal phosphate</keyword>